<gene>
    <name evidence="1" type="ORF">C8R41DRAFT_927346</name>
</gene>
<protein>
    <submittedName>
        <fullName evidence="1">Uncharacterized protein</fullName>
    </submittedName>
</protein>
<dbReference type="Proteomes" id="UP001150217">
    <property type="component" value="Unassembled WGS sequence"/>
</dbReference>
<dbReference type="EMBL" id="JANVFT010000158">
    <property type="protein sequence ID" value="KAJ4463613.1"/>
    <property type="molecule type" value="Genomic_DNA"/>
</dbReference>
<reference evidence="1" key="1">
    <citation type="submission" date="2022-08" db="EMBL/GenBank/DDBJ databases">
        <title>A Global Phylogenomic Analysis of the Shiitake Genus Lentinula.</title>
        <authorList>
            <consortium name="DOE Joint Genome Institute"/>
            <person name="Sierra-Patev S."/>
            <person name="Min B."/>
            <person name="Naranjo-Ortiz M."/>
            <person name="Looney B."/>
            <person name="Konkel Z."/>
            <person name="Slot J.C."/>
            <person name="Sakamoto Y."/>
            <person name="Steenwyk J.L."/>
            <person name="Rokas A."/>
            <person name="Carro J."/>
            <person name="Camarero S."/>
            <person name="Ferreira P."/>
            <person name="Molpeceres G."/>
            <person name="Ruiz-Duenas F.J."/>
            <person name="Serrano A."/>
            <person name="Henrissat B."/>
            <person name="Drula E."/>
            <person name="Hughes K.W."/>
            <person name="Mata J.L."/>
            <person name="Ishikawa N.K."/>
            <person name="Vargas-Isla R."/>
            <person name="Ushijima S."/>
            <person name="Smith C.A."/>
            <person name="Ahrendt S."/>
            <person name="Andreopoulos W."/>
            <person name="He G."/>
            <person name="Labutti K."/>
            <person name="Lipzen A."/>
            <person name="Ng V."/>
            <person name="Riley R."/>
            <person name="Sandor L."/>
            <person name="Barry K."/>
            <person name="Martinez A.T."/>
            <person name="Xiao Y."/>
            <person name="Gibbons J.G."/>
            <person name="Terashima K."/>
            <person name="Grigoriev I.V."/>
            <person name="Hibbett D.S."/>
        </authorList>
    </citation>
    <scope>NUCLEOTIDE SEQUENCE</scope>
    <source>
        <strain evidence="1">RHP3577 ss4</strain>
    </source>
</reference>
<keyword evidence="2" id="KW-1185">Reference proteome</keyword>
<proteinExistence type="predicted"/>
<accession>A0ABQ8UW66</accession>
<evidence type="ECO:0000313" key="1">
    <source>
        <dbReference type="EMBL" id="KAJ4463613.1"/>
    </source>
</evidence>
<evidence type="ECO:0000313" key="2">
    <source>
        <dbReference type="Proteomes" id="UP001150217"/>
    </source>
</evidence>
<comment type="caution">
    <text evidence="1">The sequence shown here is derived from an EMBL/GenBank/DDBJ whole genome shotgun (WGS) entry which is preliminary data.</text>
</comment>
<organism evidence="1 2">
    <name type="scientific">Lentinula lateritia</name>
    <dbReference type="NCBI Taxonomy" id="40482"/>
    <lineage>
        <taxon>Eukaryota</taxon>
        <taxon>Fungi</taxon>
        <taxon>Dikarya</taxon>
        <taxon>Basidiomycota</taxon>
        <taxon>Agaricomycotina</taxon>
        <taxon>Agaricomycetes</taxon>
        <taxon>Agaricomycetidae</taxon>
        <taxon>Agaricales</taxon>
        <taxon>Marasmiineae</taxon>
        <taxon>Omphalotaceae</taxon>
        <taxon>Lentinula</taxon>
    </lineage>
</organism>
<name>A0ABQ8UW66_9AGAR</name>
<sequence length="77" mass="8604">MAVRTLQDLVDDSPSTESEIYNVFEEAAPFLIYIHDFWMGRANCPLFAEQVLLSAESLSLSLPLFFVTIDATMGAFP</sequence>